<keyword evidence="3" id="KW-0732">Signal</keyword>
<dbReference type="GeneID" id="36383393"/>
<sequence>MSSAMNILSSFTIFALFVSFVISKSLEFSDKNFIDSLSFKNILTPVILNDDENNHILKKRQDNYNNENGMQINGDIEGSNSTFNQIQNDIKESHTILEKSLLLFQKKYRQTLQNIQIQISNLATEFDYLEKKIESRKLRQSTTPCPPIPKCPSTTPILVTLPTTTVTIKPSTKSTTLLTTTRPTTTQSTTTTTTTYTTSPKPTTLLTTTRPTTTQSTTTTTYTTSTKSTTLLTTTRSTTTQSTTTTTLTTTTTYTTSTKPTTLFTTTRSTTTQSTATTNLSKLPETTTKCVCSG</sequence>
<gene>
    <name evidence="4 6 7" type="ORF">SRAE_X000034000</name>
</gene>
<dbReference type="Proteomes" id="UP000035682">
    <property type="component" value="Unplaced"/>
</dbReference>
<accession>A0A090N0N8</accession>
<feature type="region of interest" description="Disordered" evidence="2">
    <location>
        <begin position="174"/>
        <end position="220"/>
    </location>
</feature>
<feature type="signal peptide" evidence="3">
    <location>
        <begin position="1"/>
        <end position="23"/>
    </location>
</feature>
<keyword evidence="5" id="KW-1185">Reference proteome</keyword>
<dbReference type="AlphaFoldDB" id="A0A090N0N8"/>
<dbReference type="WBParaSite" id="SRAE_X000034000.1">
    <property type="protein sequence ID" value="SRAE_X000034000.1"/>
    <property type="gene ID" value="WBGene00265899"/>
</dbReference>
<proteinExistence type="predicted"/>
<dbReference type="RefSeq" id="XP_024510209.1">
    <property type="nucleotide sequence ID" value="XM_024644674.1"/>
</dbReference>
<name>A0A090N0N8_STRRB</name>
<organism evidence="4">
    <name type="scientific">Strongyloides ratti</name>
    <name type="common">Parasitic roundworm</name>
    <dbReference type="NCBI Taxonomy" id="34506"/>
    <lineage>
        <taxon>Eukaryota</taxon>
        <taxon>Metazoa</taxon>
        <taxon>Ecdysozoa</taxon>
        <taxon>Nematoda</taxon>
        <taxon>Chromadorea</taxon>
        <taxon>Rhabditida</taxon>
        <taxon>Tylenchina</taxon>
        <taxon>Panagrolaimomorpha</taxon>
        <taxon>Strongyloidoidea</taxon>
        <taxon>Strongyloididae</taxon>
        <taxon>Strongyloides</taxon>
    </lineage>
</organism>
<protein>
    <submittedName>
        <fullName evidence="4 6">Uncharacterized protein</fullName>
    </submittedName>
</protein>
<feature type="chain" id="PRO_5015031481" evidence="3">
    <location>
        <begin position="24"/>
        <end position="294"/>
    </location>
</feature>
<evidence type="ECO:0000313" key="5">
    <source>
        <dbReference type="Proteomes" id="UP000035682"/>
    </source>
</evidence>
<evidence type="ECO:0000313" key="6">
    <source>
        <dbReference type="WBParaSite" id="SRAE_X000034000.1"/>
    </source>
</evidence>
<reference evidence="4 5" key="1">
    <citation type="submission" date="2014-09" db="EMBL/GenBank/DDBJ databases">
        <authorList>
            <person name="Martin A.A."/>
        </authorList>
    </citation>
    <scope>NUCLEOTIDE SEQUENCE</scope>
    <source>
        <strain evidence="5">ED321</strain>
        <strain evidence="4">ED321 Heterogonic</strain>
    </source>
</reference>
<dbReference type="WormBase" id="SRAE_X000034000">
    <property type="protein sequence ID" value="SRP06711"/>
    <property type="gene ID" value="WBGene00265899"/>
</dbReference>
<evidence type="ECO:0000256" key="2">
    <source>
        <dbReference type="SAM" id="MobiDB-lite"/>
    </source>
</evidence>
<keyword evidence="1" id="KW-0175">Coiled coil</keyword>
<evidence type="ECO:0000313" key="7">
    <source>
        <dbReference type="WormBase" id="SRAE_X000034000"/>
    </source>
</evidence>
<dbReference type="CTD" id="36383393"/>
<reference evidence="6" key="2">
    <citation type="submission" date="2020-12" db="UniProtKB">
        <authorList>
            <consortium name="WormBaseParasite"/>
        </authorList>
    </citation>
    <scope>IDENTIFICATION</scope>
</reference>
<feature type="coiled-coil region" evidence="1">
    <location>
        <begin position="105"/>
        <end position="132"/>
    </location>
</feature>
<evidence type="ECO:0000256" key="1">
    <source>
        <dbReference type="SAM" id="Coils"/>
    </source>
</evidence>
<dbReference type="EMBL" id="LN609530">
    <property type="protein sequence ID" value="CEF71013.1"/>
    <property type="molecule type" value="Genomic_DNA"/>
</dbReference>
<evidence type="ECO:0000256" key="3">
    <source>
        <dbReference type="SAM" id="SignalP"/>
    </source>
</evidence>
<evidence type="ECO:0000313" key="4">
    <source>
        <dbReference type="EMBL" id="CEF71013.1"/>
    </source>
</evidence>